<accession>A0A9W8APU7</accession>
<keyword evidence="1" id="KW-0812">Transmembrane</keyword>
<dbReference type="OrthoDB" id="10422358at2759"/>
<reference evidence="2" key="1">
    <citation type="submission" date="2022-07" db="EMBL/GenBank/DDBJ databases">
        <title>Phylogenomic reconstructions and comparative analyses of Kickxellomycotina fungi.</title>
        <authorList>
            <person name="Reynolds N.K."/>
            <person name="Stajich J.E."/>
            <person name="Barry K."/>
            <person name="Grigoriev I.V."/>
            <person name="Crous P."/>
            <person name="Smith M.E."/>
        </authorList>
    </citation>
    <scope>NUCLEOTIDE SEQUENCE</scope>
    <source>
        <strain evidence="2">RSA 1196</strain>
    </source>
</reference>
<keyword evidence="1" id="KW-0472">Membrane</keyword>
<evidence type="ECO:0000256" key="1">
    <source>
        <dbReference type="SAM" id="Phobius"/>
    </source>
</evidence>
<keyword evidence="1" id="KW-1133">Transmembrane helix</keyword>
<protein>
    <submittedName>
        <fullName evidence="2">Uncharacterized protein</fullName>
    </submittedName>
</protein>
<gene>
    <name evidence="2" type="ORF">IWQ62_006071</name>
</gene>
<organism evidence="2 3">
    <name type="scientific">Dispira parvispora</name>
    <dbReference type="NCBI Taxonomy" id="1520584"/>
    <lineage>
        <taxon>Eukaryota</taxon>
        <taxon>Fungi</taxon>
        <taxon>Fungi incertae sedis</taxon>
        <taxon>Zoopagomycota</taxon>
        <taxon>Kickxellomycotina</taxon>
        <taxon>Dimargaritomycetes</taxon>
        <taxon>Dimargaritales</taxon>
        <taxon>Dimargaritaceae</taxon>
        <taxon>Dispira</taxon>
    </lineage>
</organism>
<name>A0A9W8APU7_9FUNG</name>
<comment type="caution">
    <text evidence="2">The sequence shown here is derived from an EMBL/GenBank/DDBJ whole genome shotgun (WGS) entry which is preliminary data.</text>
</comment>
<evidence type="ECO:0000313" key="2">
    <source>
        <dbReference type="EMBL" id="KAJ1953122.1"/>
    </source>
</evidence>
<feature type="non-terminal residue" evidence="2">
    <location>
        <position position="236"/>
    </location>
</feature>
<evidence type="ECO:0000313" key="3">
    <source>
        <dbReference type="Proteomes" id="UP001150925"/>
    </source>
</evidence>
<keyword evidence="3" id="KW-1185">Reference proteome</keyword>
<dbReference type="AlphaFoldDB" id="A0A9W8APU7"/>
<feature type="transmembrane region" description="Helical" evidence="1">
    <location>
        <begin position="188"/>
        <end position="210"/>
    </location>
</feature>
<dbReference type="EMBL" id="JANBPY010002968">
    <property type="protein sequence ID" value="KAJ1953122.1"/>
    <property type="molecule type" value="Genomic_DNA"/>
</dbReference>
<sequence length="236" mass="26375">AHTELGISPETPLPTLTGDCPSCVHVAYANITPAEPLLDSLGDLFRQSEPYPVKFQHFASQEDIFNAYKERPDKYVVGLTIPDLDSALTYTLPLLDGFNSTFMKNDIGNTFIFHCNHTSQVEKYMLRGRCPTLMAYTERAFYNLFRDNQNLPRLQSPLPLVTSPTSLTKHVIGLSPLTMEKDLGYAELAFAMCFAMLALSSLITAVINHINREKKSGNKVLFMMTGIYDLSVADIK</sequence>
<dbReference type="Proteomes" id="UP001150925">
    <property type="component" value="Unassembled WGS sequence"/>
</dbReference>
<proteinExistence type="predicted"/>